<evidence type="ECO:0000256" key="2">
    <source>
        <dbReference type="ARBA" id="ARBA00004167"/>
    </source>
</evidence>
<comment type="pathway">
    <text evidence="3">Protein modification; protein ubiquitination.</text>
</comment>
<keyword evidence="11 14" id="KW-1133">Transmembrane helix</keyword>
<comment type="caution">
    <text evidence="16">The sequence shown here is derived from an EMBL/GenBank/DDBJ whole genome shotgun (WGS) entry which is preliminary data.</text>
</comment>
<evidence type="ECO:0000256" key="11">
    <source>
        <dbReference type="ARBA" id="ARBA00022989"/>
    </source>
</evidence>
<comment type="subcellular location">
    <subcellularLocation>
        <location evidence="2">Membrane</location>
        <topology evidence="2">Single-pass membrane protein</topology>
    </subcellularLocation>
</comment>
<sequence length="236" mass="26186">MTPTGDGLVEKPISIGSSFVVNSNVMIVAVVVLFGVVVFILGLHIYAKWFWRHRAHNGRGRGRGVVGRRRRRRLEFVAEWPGHPNYTTKVAAATGLEKSILDQLPTFTYSDKYLNDGLVVECAVCLEEFSQGEECRFLPKCSHSFHIDCIDMWFHSHTTCPLCRCSVVSPEIPPPSTVQQEQPRSSVNGNVDVHFPLPDIVLYISNSRAGVTSVSGDSFHGQERAATPTMTVLAIF</sequence>
<comment type="catalytic activity">
    <reaction evidence="1">
        <text>S-ubiquitinyl-[E2 ubiquitin-conjugating enzyme]-L-cysteine + [acceptor protein]-L-lysine = [E2 ubiquitin-conjugating enzyme]-L-cysteine + N(6)-ubiquitinyl-[acceptor protein]-L-lysine.</text>
        <dbReference type="EC" id="2.3.2.27"/>
    </reaction>
</comment>
<evidence type="ECO:0000256" key="13">
    <source>
        <dbReference type="PROSITE-ProRule" id="PRU00175"/>
    </source>
</evidence>
<dbReference type="PANTHER" id="PTHR46913">
    <property type="entry name" value="RING-H2 FINGER PROTEIN ATL16"/>
    <property type="match status" value="1"/>
</dbReference>
<keyword evidence="12 14" id="KW-0472">Membrane</keyword>
<dbReference type="GO" id="GO:0016020">
    <property type="term" value="C:membrane"/>
    <property type="evidence" value="ECO:0007669"/>
    <property type="project" value="UniProtKB-SubCell"/>
</dbReference>
<keyword evidence="9" id="KW-0833">Ubl conjugation pathway</keyword>
<dbReference type="Pfam" id="PF13639">
    <property type="entry name" value="zf-RING_2"/>
    <property type="match status" value="1"/>
</dbReference>
<accession>A0ABD1Z888</accession>
<proteinExistence type="predicted"/>
<name>A0ABD1Z888_9MARC</name>
<dbReference type="Proteomes" id="UP001605036">
    <property type="component" value="Unassembled WGS sequence"/>
</dbReference>
<keyword evidence="8 13" id="KW-0863">Zinc-finger</keyword>
<dbReference type="FunFam" id="3.30.40.10:FF:000187">
    <property type="entry name" value="E3 ubiquitin-protein ligase ATL6"/>
    <property type="match status" value="1"/>
</dbReference>
<dbReference type="Gene3D" id="3.30.40.10">
    <property type="entry name" value="Zinc/RING finger domain, C3HC4 (zinc finger)"/>
    <property type="match status" value="1"/>
</dbReference>
<keyword evidence="10" id="KW-0862">Zinc</keyword>
<dbReference type="EC" id="2.3.2.27" evidence="4"/>
<evidence type="ECO:0000313" key="16">
    <source>
        <dbReference type="EMBL" id="KAL2644008.1"/>
    </source>
</evidence>
<evidence type="ECO:0000256" key="1">
    <source>
        <dbReference type="ARBA" id="ARBA00000900"/>
    </source>
</evidence>
<protein>
    <recommendedName>
        <fullName evidence="4">RING-type E3 ubiquitin transferase</fullName>
        <ecNumber evidence="4">2.3.2.27</ecNumber>
    </recommendedName>
</protein>
<evidence type="ECO:0000256" key="10">
    <source>
        <dbReference type="ARBA" id="ARBA00022833"/>
    </source>
</evidence>
<dbReference type="InterPro" id="IPR013083">
    <property type="entry name" value="Znf_RING/FYVE/PHD"/>
</dbReference>
<dbReference type="PROSITE" id="PS50089">
    <property type="entry name" value="ZF_RING_2"/>
    <property type="match status" value="1"/>
</dbReference>
<dbReference type="InterPro" id="IPR044600">
    <property type="entry name" value="ATL1/ATL16-like"/>
</dbReference>
<dbReference type="GO" id="GO:0061630">
    <property type="term" value="F:ubiquitin protein ligase activity"/>
    <property type="evidence" value="ECO:0007669"/>
    <property type="project" value="UniProtKB-EC"/>
</dbReference>
<dbReference type="CDD" id="cd16461">
    <property type="entry name" value="RING-H2_EL5-like"/>
    <property type="match status" value="1"/>
</dbReference>
<dbReference type="GO" id="GO:0008270">
    <property type="term" value="F:zinc ion binding"/>
    <property type="evidence" value="ECO:0007669"/>
    <property type="project" value="UniProtKB-KW"/>
</dbReference>
<evidence type="ECO:0000256" key="12">
    <source>
        <dbReference type="ARBA" id="ARBA00023136"/>
    </source>
</evidence>
<evidence type="ECO:0000256" key="4">
    <source>
        <dbReference type="ARBA" id="ARBA00012483"/>
    </source>
</evidence>
<evidence type="ECO:0000256" key="14">
    <source>
        <dbReference type="SAM" id="Phobius"/>
    </source>
</evidence>
<reference evidence="16 17" key="1">
    <citation type="submission" date="2024-09" db="EMBL/GenBank/DDBJ databases">
        <title>Chromosome-scale assembly of Riccia fluitans.</title>
        <authorList>
            <person name="Paukszto L."/>
            <person name="Sawicki J."/>
            <person name="Karawczyk K."/>
            <person name="Piernik-Szablinska J."/>
            <person name="Szczecinska M."/>
            <person name="Mazdziarz M."/>
        </authorList>
    </citation>
    <scope>NUCLEOTIDE SEQUENCE [LARGE SCALE GENOMIC DNA]</scope>
    <source>
        <strain evidence="16">Rf_01</strain>
        <tissue evidence="16">Aerial parts of the thallus</tissue>
    </source>
</reference>
<dbReference type="PANTHER" id="PTHR46913:SF1">
    <property type="entry name" value="RING-H2 FINGER PROTEIN ATL16"/>
    <property type="match status" value="1"/>
</dbReference>
<evidence type="ECO:0000256" key="7">
    <source>
        <dbReference type="ARBA" id="ARBA00022723"/>
    </source>
</evidence>
<evidence type="ECO:0000256" key="3">
    <source>
        <dbReference type="ARBA" id="ARBA00004906"/>
    </source>
</evidence>
<dbReference type="InterPro" id="IPR001841">
    <property type="entry name" value="Znf_RING"/>
</dbReference>
<keyword evidence="17" id="KW-1185">Reference proteome</keyword>
<feature type="domain" description="RING-type" evidence="15">
    <location>
        <begin position="122"/>
        <end position="164"/>
    </location>
</feature>
<evidence type="ECO:0000313" key="17">
    <source>
        <dbReference type="Proteomes" id="UP001605036"/>
    </source>
</evidence>
<evidence type="ECO:0000256" key="6">
    <source>
        <dbReference type="ARBA" id="ARBA00022692"/>
    </source>
</evidence>
<feature type="transmembrane region" description="Helical" evidence="14">
    <location>
        <begin position="25"/>
        <end position="47"/>
    </location>
</feature>
<gene>
    <name evidence="16" type="ORF">R1flu_011595</name>
</gene>
<keyword evidence="5" id="KW-0808">Transferase</keyword>
<organism evidence="16 17">
    <name type="scientific">Riccia fluitans</name>
    <dbReference type="NCBI Taxonomy" id="41844"/>
    <lineage>
        <taxon>Eukaryota</taxon>
        <taxon>Viridiplantae</taxon>
        <taxon>Streptophyta</taxon>
        <taxon>Embryophyta</taxon>
        <taxon>Marchantiophyta</taxon>
        <taxon>Marchantiopsida</taxon>
        <taxon>Marchantiidae</taxon>
        <taxon>Marchantiales</taxon>
        <taxon>Ricciaceae</taxon>
        <taxon>Riccia</taxon>
    </lineage>
</organism>
<dbReference type="SMART" id="SM00184">
    <property type="entry name" value="RING"/>
    <property type="match status" value="1"/>
</dbReference>
<dbReference type="AlphaFoldDB" id="A0ABD1Z888"/>
<dbReference type="EMBL" id="JBHFFA010000002">
    <property type="protein sequence ID" value="KAL2644008.1"/>
    <property type="molecule type" value="Genomic_DNA"/>
</dbReference>
<evidence type="ECO:0000256" key="9">
    <source>
        <dbReference type="ARBA" id="ARBA00022786"/>
    </source>
</evidence>
<evidence type="ECO:0000259" key="15">
    <source>
        <dbReference type="PROSITE" id="PS50089"/>
    </source>
</evidence>
<evidence type="ECO:0000256" key="8">
    <source>
        <dbReference type="ARBA" id="ARBA00022771"/>
    </source>
</evidence>
<keyword evidence="6 14" id="KW-0812">Transmembrane</keyword>
<dbReference type="SUPFAM" id="SSF57850">
    <property type="entry name" value="RING/U-box"/>
    <property type="match status" value="1"/>
</dbReference>
<evidence type="ECO:0000256" key="5">
    <source>
        <dbReference type="ARBA" id="ARBA00022679"/>
    </source>
</evidence>
<keyword evidence="7" id="KW-0479">Metal-binding</keyword>